<accession>A0A9X2HGT5</accession>
<dbReference type="InterPro" id="IPR035093">
    <property type="entry name" value="RelE/ParE_toxin_dom_sf"/>
</dbReference>
<keyword evidence="3" id="KW-1185">Reference proteome</keyword>
<keyword evidence="1" id="KW-1277">Toxin-antitoxin system</keyword>
<comment type="caution">
    <text evidence="2">The sequence shown here is derived from an EMBL/GenBank/DDBJ whole genome shotgun (WGS) entry which is preliminary data.</text>
</comment>
<dbReference type="Proteomes" id="UP001139451">
    <property type="component" value="Unassembled WGS sequence"/>
</dbReference>
<dbReference type="RefSeq" id="WP_254290843.1">
    <property type="nucleotide sequence ID" value="NZ_JAMLDX010000001.1"/>
</dbReference>
<dbReference type="EMBL" id="JAMLDX010000001">
    <property type="protein sequence ID" value="MCP3728909.1"/>
    <property type="molecule type" value="Genomic_DNA"/>
</dbReference>
<organism evidence="2 3">
    <name type="scientific">Sphingomonas tagetis</name>
    <dbReference type="NCBI Taxonomy" id="2949092"/>
    <lineage>
        <taxon>Bacteria</taxon>
        <taxon>Pseudomonadati</taxon>
        <taxon>Pseudomonadota</taxon>
        <taxon>Alphaproteobacteria</taxon>
        <taxon>Sphingomonadales</taxon>
        <taxon>Sphingomonadaceae</taxon>
        <taxon>Sphingomonas</taxon>
    </lineage>
</organism>
<dbReference type="Pfam" id="PF05016">
    <property type="entry name" value="ParE_toxin"/>
    <property type="match status" value="1"/>
</dbReference>
<evidence type="ECO:0000313" key="3">
    <source>
        <dbReference type="Proteomes" id="UP001139451"/>
    </source>
</evidence>
<sequence length="103" mass="11559">MRRYRVGYSDAAQAQLLDLYRYVASEADPHVAYRFAQRIKAQCEKLGTFPLRGTPRDDLMPGLRTLSFERRVVIGYIVDDDAVWIVGVSYGGRDLAGAFEGGL</sequence>
<reference evidence="2" key="1">
    <citation type="submission" date="2022-05" db="EMBL/GenBank/DDBJ databases">
        <title>Sphingomonas sp. strain MG17 Genome sequencing and assembly.</title>
        <authorList>
            <person name="Kim I."/>
        </authorList>
    </citation>
    <scope>NUCLEOTIDE SEQUENCE</scope>
    <source>
        <strain evidence="2">MG17</strain>
    </source>
</reference>
<evidence type="ECO:0000313" key="2">
    <source>
        <dbReference type="EMBL" id="MCP3728909.1"/>
    </source>
</evidence>
<dbReference type="Gene3D" id="3.30.2310.20">
    <property type="entry name" value="RelE-like"/>
    <property type="match status" value="1"/>
</dbReference>
<protein>
    <submittedName>
        <fullName evidence="2">Type II toxin-antitoxin system RelE/ParE family toxin</fullName>
    </submittedName>
</protein>
<dbReference type="AlphaFoldDB" id="A0A9X2HGT5"/>
<evidence type="ECO:0000256" key="1">
    <source>
        <dbReference type="ARBA" id="ARBA00022649"/>
    </source>
</evidence>
<name>A0A9X2HGT5_9SPHN</name>
<proteinExistence type="predicted"/>
<gene>
    <name evidence="2" type="ORF">M9978_00555</name>
</gene>
<dbReference type="InterPro" id="IPR007712">
    <property type="entry name" value="RelE/ParE_toxin"/>
</dbReference>